<dbReference type="Proteomes" id="UP000315112">
    <property type="component" value="Unassembled WGS sequence"/>
</dbReference>
<proteinExistence type="predicted"/>
<dbReference type="InterPro" id="IPR056798">
    <property type="entry name" value="ADH_Fe_C"/>
</dbReference>
<feature type="domain" description="Fe-containing alcohol dehydrogenase-like C-terminal" evidence="1">
    <location>
        <begin position="4"/>
        <end position="85"/>
    </location>
</feature>
<name>A0A562PNF5_9BURK</name>
<reference evidence="2 3" key="1">
    <citation type="journal article" date="2015" name="Stand. Genomic Sci.">
        <title>Genomic Encyclopedia of Bacterial and Archaeal Type Strains, Phase III: the genomes of soil and plant-associated and newly described type strains.</title>
        <authorList>
            <person name="Whitman W.B."/>
            <person name="Woyke T."/>
            <person name="Klenk H.P."/>
            <person name="Zhou Y."/>
            <person name="Lilburn T.G."/>
            <person name="Beck B.J."/>
            <person name="De Vos P."/>
            <person name="Vandamme P."/>
            <person name="Eisen J.A."/>
            <person name="Garrity G."/>
            <person name="Hugenholtz P."/>
            <person name="Kyrpides N.C."/>
        </authorList>
    </citation>
    <scope>NUCLEOTIDE SEQUENCE [LARGE SCALE GENOMIC DNA]</scope>
    <source>
        <strain evidence="2 3">CGMCC 1.10685</strain>
    </source>
</reference>
<dbReference type="AlphaFoldDB" id="A0A562PNF5"/>
<evidence type="ECO:0000259" key="1">
    <source>
        <dbReference type="Pfam" id="PF25137"/>
    </source>
</evidence>
<dbReference type="SUPFAM" id="SSF56796">
    <property type="entry name" value="Dehydroquinate synthase-like"/>
    <property type="match status" value="1"/>
</dbReference>
<organism evidence="2 3">
    <name type="scientific">Pseudoduganella flava</name>
    <dbReference type="NCBI Taxonomy" id="871742"/>
    <lineage>
        <taxon>Bacteria</taxon>
        <taxon>Pseudomonadati</taxon>
        <taxon>Pseudomonadota</taxon>
        <taxon>Betaproteobacteria</taxon>
        <taxon>Burkholderiales</taxon>
        <taxon>Oxalobacteraceae</taxon>
        <taxon>Telluria group</taxon>
        <taxon>Pseudoduganella</taxon>
    </lineage>
</organism>
<evidence type="ECO:0000313" key="3">
    <source>
        <dbReference type="Proteomes" id="UP000315112"/>
    </source>
</evidence>
<sequence length="85" mass="8970">MYAELAAIVVPDATGSNDALAEALAVAMEQLATRTGVERTLRQVGITAADLDLLADDAMLQTRLLGNNPRDVTRDDARAIYAAAL</sequence>
<protein>
    <submittedName>
        <fullName evidence="2">Iron-containing alcohol dehydrogenase-like protein</fullName>
    </submittedName>
</protein>
<comment type="caution">
    <text evidence="2">The sequence shown here is derived from an EMBL/GenBank/DDBJ whole genome shotgun (WGS) entry which is preliminary data.</text>
</comment>
<accession>A0A562PNF5</accession>
<dbReference type="Pfam" id="PF25137">
    <property type="entry name" value="ADH_Fe_C"/>
    <property type="match status" value="1"/>
</dbReference>
<evidence type="ECO:0000313" key="2">
    <source>
        <dbReference type="EMBL" id="TWI45863.1"/>
    </source>
</evidence>
<dbReference type="Gene3D" id="1.20.1090.10">
    <property type="entry name" value="Dehydroquinate synthase-like - alpha domain"/>
    <property type="match status" value="1"/>
</dbReference>
<gene>
    <name evidence="2" type="ORF">IP92_03293</name>
</gene>
<dbReference type="EMBL" id="VLKW01000006">
    <property type="protein sequence ID" value="TWI45863.1"/>
    <property type="molecule type" value="Genomic_DNA"/>
</dbReference>